<protein>
    <submittedName>
        <fullName evidence="3">Uncharacterized protein</fullName>
    </submittedName>
</protein>
<evidence type="ECO:0000313" key="3">
    <source>
        <dbReference type="EMBL" id="CAA6802758.1"/>
    </source>
</evidence>
<feature type="signal peptide" evidence="2">
    <location>
        <begin position="1"/>
        <end position="17"/>
    </location>
</feature>
<dbReference type="InterPro" id="IPR011990">
    <property type="entry name" value="TPR-like_helical_dom_sf"/>
</dbReference>
<dbReference type="SUPFAM" id="SSF48452">
    <property type="entry name" value="TPR-like"/>
    <property type="match status" value="1"/>
</dbReference>
<dbReference type="InterPro" id="IPR019734">
    <property type="entry name" value="TPR_rpt"/>
</dbReference>
<sequence>MYKFILLLLLTFSFGLAIEQNTSKTLSDKNISMTLMVEGIELYKKGRYSDAISKLKKSIHIDPKNHVSHFVIGLSYDEQGNLSQNLKDIEKAYKYVKRSTQLKEENTSKEVLVYLEKKIDLIKTPREQPQYHKKECSTCPIGDLL</sequence>
<accession>A0A6S6SIV8</accession>
<reference evidence="3" key="1">
    <citation type="submission" date="2020-01" db="EMBL/GenBank/DDBJ databases">
        <authorList>
            <person name="Meier V. D."/>
            <person name="Meier V D."/>
        </authorList>
    </citation>
    <scope>NUCLEOTIDE SEQUENCE</scope>
    <source>
        <strain evidence="3">HLG_WM_MAG_12</strain>
    </source>
</reference>
<evidence type="ECO:0000256" key="1">
    <source>
        <dbReference type="PROSITE-ProRule" id="PRU00339"/>
    </source>
</evidence>
<feature type="chain" id="PRO_5028296343" evidence="2">
    <location>
        <begin position="18"/>
        <end position="145"/>
    </location>
</feature>
<dbReference type="EMBL" id="CACVAW010000010">
    <property type="protein sequence ID" value="CAA6802758.1"/>
    <property type="molecule type" value="Genomic_DNA"/>
</dbReference>
<dbReference type="Gene3D" id="1.25.40.10">
    <property type="entry name" value="Tetratricopeptide repeat domain"/>
    <property type="match status" value="1"/>
</dbReference>
<dbReference type="Pfam" id="PF06552">
    <property type="entry name" value="TOM20_plant"/>
    <property type="match status" value="1"/>
</dbReference>
<gene>
    <name evidence="3" type="ORF">HELGO_WM2583</name>
</gene>
<proteinExistence type="predicted"/>
<dbReference type="PROSITE" id="PS50005">
    <property type="entry name" value="TPR"/>
    <property type="match status" value="1"/>
</dbReference>
<keyword evidence="2" id="KW-0732">Signal</keyword>
<feature type="repeat" description="TPR" evidence="1">
    <location>
        <begin position="32"/>
        <end position="65"/>
    </location>
</feature>
<name>A0A6S6SIV8_9BACT</name>
<keyword evidence="1" id="KW-0802">TPR repeat</keyword>
<organism evidence="3">
    <name type="scientific">uncultured Campylobacterales bacterium</name>
    <dbReference type="NCBI Taxonomy" id="352960"/>
    <lineage>
        <taxon>Bacteria</taxon>
        <taxon>Pseudomonadati</taxon>
        <taxon>Campylobacterota</taxon>
        <taxon>Epsilonproteobacteria</taxon>
        <taxon>Campylobacterales</taxon>
        <taxon>environmental samples</taxon>
    </lineage>
</organism>
<evidence type="ECO:0000256" key="2">
    <source>
        <dbReference type="SAM" id="SignalP"/>
    </source>
</evidence>
<dbReference type="SMART" id="SM00028">
    <property type="entry name" value="TPR"/>
    <property type="match status" value="2"/>
</dbReference>
<dbReference type="AlphaFoldDB" id="A0A6S6SIV8"/>